<dbReference type="PANTHER" id="PTHR12570">
    <property type="match status" value="1"/>
</dbReference>
<dbReference type="InterPro" id="IPR037185">
    <property type="entry name" value="EmrE-like"/>
</dbReference>
<dbReference type="SUPFAM" id="SSF103481">
    <property type="entry name" value="Multidrug resistance efflux transporter EmrE"/>
    <property type="match status" value="1"/>
</dbReference>
<name>A0A1E4SSS1_9ASCO</name>
<feature type="non-terminal residue" evidence="6">
    <location>
        <position position="321"/>
    </location>
</feature>
<keyword evidence="2 5" id="KW-0812">Transmembrane</keyword>
<evidence type="ECO:0000256" key="4">
    <source>
        <dbReference type="ARBA" id="ARBA00023136"/>
    </source>
</evidence>
<dbReference type="GO" id="GO:0015095">
    <property type="term" value="F:magnesium ion transmembrane transporter activity"/>
    <property type="evidence" value="ECO:0007669"/>
    <property type="project" value="InterPro"/>
</dbReference>
<dbReference type="OrthoDB" id="2504919at2759"/>
<evidence type="ECO:0000256" key="2">
    <source>
        <dbReference type="ARBA" id="ARBA00022692"/>
    </source>
</evidence>
<feature type="non-terminal residue" evidence="6">
    <location>
        <position position="1"/>
    </location>
</feature>
<gene>
    <name evidence="6" type="ORF">CANARDRAFT_179434</name>
</gene>
<evidence type="ECO:0000313" key="6">
    <source>
        <dbReference type="EMBL" id="ODV82545.1"/>
    </source>
</evidence>
<organism evidence="6 7">
    <name type="scientific">[Candida] arabinofermentans NRRL YB-2248</name>
    <dbReference type="NCBI Taxonomy" id="983967"/>
    <lineage>
        <taxon>Eukaryota</taxon>
        <taxon>Fungi</taxon>
        <taxon>Dikarya</taxon>
        <taxon>Ascomycota</taxon>
        <taxon>Saccharomycotina</taxon>
        <taxon>Pichiomycetes</taxon>
        <taxon>Pichiales</taxon>
        <taxon>Pichiaceae</taxon>
        <taxon>Ogataea</taxon>
        <taxon>Ogataea/Candida clade</taxon>
    </lineage>
</organism>
<evidence type="ECO:0000256" key="1">
    <source>
        <dbReference type="ARBA" id="ARBA00004141"/>
    </source>
</evidence>
<keyword evidence="7" id="KW-1185">Reference proteome</keyword>
<dbReference type="PANTHER" id="PTHR12570:SF86">
    <property type="entry name" value="ADR321CP"/>
    <property type="match status" value="1"/>
</dbReference>
<dbReference type="EMBL" id="KV453881">
    <property type="protein sequence ID" value="ODV82545.1"/>
    <property type="molecule type" value="Genomic_DNA"/>
</dbReference>
<reference evidence="7" key="1">
    <citation type="submission" date="2016-04" db="EMBL/GenBank/DDBJ databases">
        <title>Comparative genomics of biotechnologically important yeasts.</title>
        <authorList>
            <consortium name="DOE Joint Genome Institute"/>
            <person name="Riley R."/>
            <person name="Haridas S."/>
            <person name="Wolfe K.H."/>
            <person name="Lopes M.R."/>
            <person name="Hittinger C.T."/>
            <person name="Goker M."/>
            <person name="Salamov A."/>
            <person name="Wisecaver J."/>
            <person name="Long T.M."/>
            <person name="Aerts A.L."/>
            <person name="Barry K."/>
            <person name="Choi C."/>
            <person name="Clum A."/>
            <person name="Coughlan A.Y."/>
            <person name="Deshpande S."/>
            <person name="Douglass A.P."/>
            <person name="Hanson S.J."/>
            <person name="Klenk H.-P."/>
            <person name="Labutti K."/>
            <person name="Lapidus A."/>
            <person name="Lindquist E."/>
            <person name="Lipzen A."/>
            <person name="Meier-Kolthoff J.P."/>
            <person name="Ohm R.A."/>
            <person name="Otillar R.P."/>
            <person name="Pangilinan J."/>
            <person name="Peng Y."/>
            <person name="Rokas A."/>
            <person name="Rosa C.A."/>
            <person name="Scheuner C."/>
            <person name="Sibirny A.A."/>
            <person name="Slot J.C."/>
            <person name="Stielow J.B."/>
            <person name="Sun H."/>
            <person name="Kurtzman C.P."/>
            <person name="Blackwell M."/>
            <person name="Grigoriev I.V."/>
            <person name="Jeffries T.W."/>
        </authorList>
    </citation>
    <scope>NUCLEOTIDE SEQUENCE [LARGE SCALE GENOMIC DNA]</scope>
    <source>
        <strain evidence="7">NRRL YB-2248</strain>
    </source>
</reference>
<feature type="transmembrane region" description="Helical" evidence="5">
    <location>
        <begin position="268"/>
        <end position="291"/>
    </location>
</feature>
<evidence type="ECO:0000313" key="7">
    <source>
        <dbReference type="Proteomes" id="UP000094801"/>
    </source>
</evidence>
<feature type="transmembrane region" description="Helical" evidence="5">
    <location>
        <begin position="49"/>
        <end position="69"/>
    </location>
</feature>
<evidence type="ECO:0000256" key="3">
    <source>
        <dbReference type="ARBA" id="ARBA00022989"/>
    </source>
</evidence>
<evidence type="ECO:0000256" key="5">
    <source>
        <dbReference type="SAM" id="Phobius"/>
    </source>
</evidence>
<proteinExistence type="predicted"/>
<dbReference type="AlphaFoldDB" id="A0A1E4SSS1"/>
<dbReference type="Proteomes" id="UP000094801">
    <property type="component" value="Unassembled WGS sequence"/>
</dbReference>
<feature type="transmembrane region" description="Helical" evidence="5">
    <location>
        <begin position="103"/>
        <end position="124"/>
    </location>
</feature>
<keyword evidence="3 5" id="KW-1133">Transmembrane helix</keyword>
<keyword evidence="4 5" id="KW-0472">Membrane</keyword>
<dbReference type="Pfam" id="PF05653">
    <property type="entry name" value="Mg_trans_NIPA"/>
    <property type="match status" value="2"/>
</dbReference>
<sequence>ILIGCIVGILSSACQSVGLILQRKAHLITQDTTTLQLDSSHLSPYKRSLWHIGFLLFIIANVFGSSIQITTLPLIILSPLQSIGLVFNTIFNSILLDEIFTMYSLIGTVLISLGAFLIAFFGGGISEPDYDLNKFILLLKQPGFITWIFINSILIAFFLSWILITNYEIHSRKKLITKINDLRFKIEQSALRHIQGFLYGLTSGILSAHSLLLAKSSIEILITTFINHELKNLNNFRTYALVISFLVLCLSQLYLLNQGLKHISTSILYPLIFCVYNIINIANDLIFYQQWNYVKGFTGFLIFFGTMLVISGVFVLSYKLE</sequence>
<feature type="transmembrane region" description="Helical" evidence="5">
    <location>
        <begin position="297"/>
        <end position="318"/>
    </location>
</feature>
<dbReference type="InterPro" id="IPR008521">
    <property type="entry name" value="Mg_trans_NIPA"/>
</dbReference>
<dbReference type="Gene3D" id="1.10.3730.20">
    <property type="match status" value="1"/>
</dbReference>
<feature type="transmembrane region" description="Helical" evidence="5">
    <location>
        <begin position="144"/>
        <end position="164"/>
    </location>
</feature>
<comment type="subcellular location">
    <subcellularLocation>
        <location evidence="1">Membrane</location>
        <topology evidence="1">Multi-pass membrane protein</topology>
    </subcellularLocation>
</comment>
<feature type="transmembrane region" description="Helical" evidence="5">
    <location>
        <begin position="238"/>
        <end position="256"/>
    </location>
</feature>
<protein>
    <recommendedName>
        <fullName evidence="8">Magnesium transporter</fullName>
    </recommendedName>
</protein>
<dbReference type="GO" id="GO:0016020">
    <property type="term" value="C:membrane"/>
    <property type="evidence" value="ECO:0007669"/>
    <property type="project" value="UniProtKB-SubCell"/>
</dbReference>
<accession>A0A1E4SSS1</accession>
<evidence type="ECO:0008006" key="8">
    <source>
        <dbReference type="Google" id="ProtNLM"/>
    </source>
</evidence>
<feature type="transmembrane region" description="Helical" evidence="5">
    <location>
        <begin position="75"/>
        <end position="96"/>
    </location>
</feature>